<proteinExistence type="predicted"/>
<sequence length="675" mass="75606">MTDQVVGIPTSRALRHTSSTTISRDNSITMAESMGFENLQLRPSKGRQTRDPNINVDNIPTFVTRTVPPVDNKTRIIAVCGIPDSTKEFPIYNWEEGGKHSIVQRGRCDQIAEGWFVADTYAFMSMYENTCAAQTWIHSEKPQDLVNKYGTYVHGDPYKDRKEVLSQAMLDQGFAKDFTVVPRTQLKQRFCQQLKVEAETARKLGQSLLVLTMSHGDEETHAVNLGERDVPGDWFTVEDFRNAVALGVSRGAAATDLKITYVSTACYSGGWTVMTDVNLTIFAAAGPDRESLSWLASPSCGRYSGAVMCTALRLAWEEESKAAETINETVSVPGQERTLAEFTGEIYDSLYRIDKEAHKHDIRFSAQDDDWETAWTQRSGFSLASFHQKWDSLKTCKTTAPPDALLNPSPSNKLNSSIPVDVARGSFSRRFEFASAAREFVLVIADRYMSSFPGPNNTANNGPLHSLIQQVRDNKVILFQGSLDAIYYPVQFRLSMAHQATWLLNATGIPLPNGQRCNEWDETNFREYMRNFPEDSATAKWNLAVRVIFQNVLPNADKRLQGMRWNKPNHYIAAALACDVSIKNQAKLDAAIRRLETAAKEDIKRVSKDVECYAEIRGRKKDLFARIGKRVKSLSPDRIRRKRASTVGVGQLGSVPETFSPSKSYQGKGTDPVKF</sequence>
<evidence type="ECO:0000256" key="1">
    <source>
        <dbReference type="SAM" id="MobiDB-lite"/>
    </source>
</evidence>
<reference evidence="2" key="1">
    <citation type="submission" date="2018-12" db="EMBL/GenBank/DDBJ databases">
        <authorList>
            <person name="Syme R.A."/>
            <person name="Farfan-Caceres L."/>
            <person name="Lichtenzveig J."/>
        </authorList>
    </citation>
    <scope>NUCLEOTIDE SEQUENCE</scope>
    <source>
        <strain evidence="2">Al4</strain>
    </source>
</reference>
<accession>A0A8H7IVU8</accession>
<keyword evidence="3" id="KW-1185">Reference proteome</keyword>
<dbReference type="EMBL" id="RZGK01000022">
    <property type="protein sequence ID" value="KAF9691001.1"/>
    <property type="molecule type" value="Genomic_DNA"/>
</dbReference>
<organism evidence="2 3">
    <name type="scientific">Ascochyta lentis</name>
    <dbReference type="NCBI Taxonomy" id="205686"/>
    <lineage>
        <taxon>Eukaryota</taxon>
        <taxon>Fungi</taxon>
        <taxon>Dikarya</taxon>
        <taxon>Ascomycota</taxon>
        <taxon>Pezizomycotina</taxon>
        <taxon>Dothideomycetes</taxon>
        <taxon>Pleosporomycetidae</taxon>
        <taxon>Pleosporales</taxon>
        <taxon>Pleosporineae</taxon>
        <taxon>Didymellaceae</taxon>
        <taxon>Ascochyta</taxon>
    </lineage>
</organism>
<name>A0A8H7IVU8_9PLEO</name>
<dbReference type="OrthoDB" id="3794541at2759"/>
<dbReference type="Proteomes" id="UP000651452">
    <property type="component" value="Unassembled WGS sequence"/>
</dbReference>
<dbReference type="AlphaFoldDB" id="A0A8H7IVU8"/>
<evidence type="ECO:0000313" key="3">
    <source>
        <dbReference type="Proteomes" id="UP000651452"/>
    </source>
</evidence>
<evidence type="ECO:0000313" key="2">
    <source>
        <dbReference type="EMBL" id="KAF9691001.1"/>
    </source>
</evidence>
<comment type="caution">
    <text evidence="2">The sequence shown here is derived from an EMBL/GenBank/DDBJ whole genome shotgun (WGS) entry which is preliminary data.</text>
</comment>
<feature type="region of interest" description="Disordered" evidence="1">
    <location>
        <begin position="645"/>
        <end position="675"/>
    </location>
</feature>
<feature type="compositionally biased region" description="Polar residues" evidence="1">
    <location>
        <begin position="657"/>
        <end position="667"/>
    </location>
</feature>
<gene>
    <name evidence="2" type="ORF">EKO04_011212</name>
</gene>
<protein>
    <submittedName>
        <fullName evidence="2">Uncharacterized protein</fullName>
    </submittedName>
</protein>
<reference evidence="2" key="2">
    <citation type="submission" date="2020-09" db="EMBL/GenBank/DDBJ databases">
        <title>Reference genome assembly for Australian Ascochyta lentis isolate Al4.</title>
        <authorList>
            <person name="Lee R.C."/>
            <person name="Farfan-Caceres L.M."/>
            <person name="Debler J.W."/>
            <person name="Williams A.H."/>
            <person name="Henares B.M."/>
        </authorList>
    </citation>
    <scope>NUCLEOTIDE SEQUENCE</scope>
    <source>
        <strain evidence="2">Al4</strain>
    </source>
</reference>